<dbReference type="SUPFAM" id="SSF52799">
    <property type="entry name" value="(Phosphotyrosine protein) phosphatases II"/>
    <property type="match status" value="2"/>
</dbReference>
<dbReference type="EC" id="3.1.3.48" evidence="1"/>
<dbReference type="GO" id="GO:0004725">
    <property type="term" value="F:protein tyrosine phosphatase activity"/>
    <property type="evidence" value="ECO:0007669"/>
    <property type="project" value="UniProtKB-EC"/>
</dbReference>
<dbReference type="InterPro" id="IPR022778">
    <property type="entry name" value="CDKN3"/>
</dbReference>
<dbReference type="Ensembl" id="ENSCMIT00000024859.1">
    <property type="protein sequence ID" value="ENSCMIP00000024452.1"/>
    <property type="gene ID" value="ENSCMIG00000010838.1"/>
</dbReference>
<evidence type="ECO:0000259" key="4">
    <source>
        <dbReference type="Pfam" id="PF05706"/>
    </source>
</evidence>
<dbReference type="CDD" id="cd14505">
    <property type="entry name" value="CDKN3-like"/>
    <property type="match status" value="1"/>
</dbReference>
<reference evidence="6" key="3">
    <citation type="journal article" date="2014" name="Nature">
        <title>Elephant shark genome provides unique insights into gnathostome evolution.</title>
        <authorList>
            <consortium name="International Elephant Shark Genome Sequencing Consortium"/>
            <person name="Venkatesh B."/>
            <person name="Lee A.P."/>
            <person name="Ravi V."/>
            <person name="Maurya A.K."/>
            <person name="Lian M.M."/>
            <person name="Swann J.B."/>
            <person name="Ohta Y."/>
            <person name="Flajnik M.F."/>
            <person name="Sutoh Y."/>
            <person name="Kasahara M."/>
            <person name="Hoon S."/>
            <person name="Gangu V."/>
            <person name="Roy S.W."/>
            <person name="Irimia M."/>
            <person name="Korzh V."/>
            <person name="Kondrychyn I."/>
            <person name="Lim Z.W."/>
            <person name="Tay B.H."/>
            <person name="Tohari S."/>
            <person name="Kong K.W."/>
            <person name="Ho S."/>
            <person name="Lorente-Galdos B."/>
            <person name="Quilez J."/>
            <person name="Marques-Bonet T."/>
            <person name="Raney B.J."/>
            <person name="Ingham P.W."/>
            <person name="Tay A."/>
            <person name="Hillier L.W."/>
            <person name="Minx P."/>
            <person name="Boehm T."/>
            <person name="Wilson R.K."/>
            <person name="Brenner S."/>
            <person name="Warren W.C."/>
        </authorList>
    </citation>
    <scope>NUCLEOTIDE SEQUENCE [LARGE SCALE GENOMIC DNA]</scope>
</reference>
<feature type="domain" description="CDKN3" evidence="4">
    <location>
        <begin position="2"/>
        <end position="138"/>
    </location>
</feature>
<protein>
    <recommendedName>
        <fullName evidence="1">protein-tyrosine-phosphatase</fullName>
        <ecNumber evidence="1">3.1.3.48</ecNumber>
    </recommendedName>
</protein>
<evidence type="ECO:0000313" key="6">
    <source>
        <dbReference type="Proteomes" id="UP000314986"/>
    </source>
</evidence>
<reference evidence="5" key="5">
    <citation type="submission" date="2025-09" db="UniProtKB">
        <authorList>
            <consortium name="Ensembl"/>
        </authorList>
    </citation>
    <scope>IDENTIFICATION</scope>
</reference>
<dbReference type="Pfam" id="PF05706">
    <property type="entry name" value="CDKN3"/>
    <property type="match status" value="1"/>
</dbReference>
<dbReference type="InterPro" id="IPR029021">
    <property type="entry name" value="Prot-tyrosine_phosphatase-like"/>
</dbReference>
<dbReference type="PIRSF" id="PIRSF037322">
    <property type="entry name" value="CDKN3"/>
    <property type="match status" value="1"/>
</dbReference>
<reference evidence="6" key="1">
    <citation type="journal article" date="2006" name="Science">
        <title>Ancient noncoding elements conserved in the human genome.</title>
        <authorList>
            <person name="Venkatesh B."/>
            <person name="Kirkness E.F."/>
            <person name="Loh Y.H."/>
            <person name="Halpern A.L."/>
            <person name="Lee A.P."/>
            <person name="Johnson J."/>
            <person name="Dandona N."/>
            <person name="Viswanathan L.D."/>
            <person name="Tay A."/>
            <person name="Venter J.C."/>
            <person name="Strausberg R.L."/>
            <person name="Brenner S."/>
        </authorList>
    </citation>
    <scope>NUCLEOTIDE SEQUENCE [LARGE SCALE GENOMIC DNA]</scope>
</reference>
<dbReference type="InParanoid" id="A0A4W3I6P9"/>
<evidence type="ECO:0000256" key="1">
    <source>
        <dbReference type="ARBA" id="ARBA00013064"/>
    </source>
</evidence>
<accession>A0A4W3I6P9</accession>
<dbReference type="Proteomes" id="UP000314986">
    <property type="component" value="Unassembled WGS sequence"/>
</dbReference>
<name>A0A4W3I6P9_CALMI</name>
<organism evidence="5 6">
    <name type="scientific">Callorhinchus milii</name>
    <name type="common">Ghost shark</name>
    <dbReference type="NCBI Taxonomy" id="7868"/>
    <lineage>
        <taxon>Eukaryota</taxon>
        <taxon>Metazoa</taxon>
        <taxon>Chordata</taxon>
        <taxon>Craniata</taxon>
        <taxon>Vertebrata</taxon>
        <taxon>Chondrichthyes</taxon>
        <taxon>Holocephali</taxon>
        <taxon>Chimaeriformes</taxon>
        <taxon>Callorhinchidae</taxon>
        <taxon>Callorhinchus</taxon>
    </lineage>
</organism>
<keyword evidence="2" id="KW-0378">Hydrolase</keyword>
<sequence length="232" mass="26317">MRTSEFDSSDEETEEEYQLPVQVTWLPLSMVNSTQFLGICALPGCKFKDVRRNLQKDIEALWRHSIQDVFVFCTKGEMGKYRVPGLLESYQQQGFTVHHYPFPDGNVPDISSCSKILEELRICLENDKKTLIHKIASVFSTLVEAEAASEKAVLSTTVFLFSLNFSLIVAACLLLQLSDAMFPEQAIDLLRELRGAGAIQTVKQYNYLHDFRENMANYLATKEDSATRSVSR</sequence>
<evidence type="ECO:0000256" key="2">
    <source>
        <dbReference type="ARBA" id="ARBA00022801"/>
    </source>
</evidence>
<dbReference type="STRING" id="7868.ENSCMIP00000024452"/>
<keyword evidence="3" id="KW-0904">Protein phosphatase</keyword>
<keyword evidence="6" id="KW-1185">Reference proteome</keyword>
<dbReference type="OMA" id="CRYKDIR"/>
<gene>
    <name evidence="5" type="primary">cdkn3</name>
</gene>
<evidence type="ECO:0000256" key="3">
    <source>
        <dbReference type="ARBA" id="ARBA00022912"/>
    </source>
</evidence>
<reference evidence="5" key="4">
    <citation type="submission" date="2025-08" db="UniProtKB">
        <authorList>
            <consortium name="Ensembl"/>
        </authorList>
    </citation>
    <scope>IDENTIFICATION</scope>
</reference>
<dbReference type="Gene3D" id="3.90.190.10">
    <property type="entry name" value="Protein tyrosine phosphatase superfamily"/>
    <property type="match status" value="2"/>
</dbReference>
<dbReference type="GeneTree" id="ENSGT00390000004717"/>
<dbReference type="InterPro" id="IPR008425">
    <property type="entry name" value="CDK_inhib_3"/>
</dbReference>
<evidence type="ECO:0000313" key="5">
    <source>
        <dbReference type="Ensembl" id="ENSCMIP00000024452.1"/>
    </source>
</evidence>
<dbReference type="AlphaFoldDB" id="A0A4W3I6P9"/>
<proteinExistence type="predicted"/>
<reference evidence="6" key="2">
    <citation type="journal article" date="2007" name="PLoS Biol.">
        <title>Survey sequencing and comparative analysis of the elephant shark (Callorhinchus milii) genome.</title>
        <authorList>
            <person name="Venkatesh B."/>
            <person name="Kirkness E.F."/>
            <person name="Loh Y.H."/>
            <person name="Halpern A.L."/>
            <person name="Lee A.P."/>
            <person name="Johnson J."/>
            <person name="Dandona N."/>
            <person name="Viswanathan L.D."/>
            <person name="Tay A."/>
            <person name="Venter J.C."/>
            <person name="Strausberg R.L."/>
            <person name="Brenner S."/>
        </authorList>
    </citation>
    <scope>NUCLEOTIDE SEQUENCE [LARGE SCALE GENOMIC DNA]</scope>
</reference>